<protein>
    <recommendedName>
        <fullName evidence="3">DUF659 domain-containing protein</fullName>
    </recommendedName>
</protein>
<dbReference type="Proteomes" id="UP000237271">
    <property type="component" value="Unassembled WGS sequence"/>
</dbReference>
<keyword evidence="2" id="KW-1185">Reference proteome</keyword>
<proteinExistence type="predicted"/>
<dbReference type="EMBL" id="NCKW01007982">
    <property type="protein sequence ID" value="POM68972.1"/>
    <property type="molecule type" value="Genomic_DNA"/>
</dbReference>
<evidence type="ECO:0000313" key="1">
    <source>
        <dbReference type="EMBL" id="POM68972.1"/>
    </source>
</evidence>
<evidence type="ECO:0008006" key="3">
    <source>
        <dbReference type="Google" id="ProtNLM"/>
    </source>
</evidence>
<dbReference type="AlphaFoldDB" id="A0A2P4XTV9"/>
<accession>A0A2P4XTV9</accession>
<reference evidence="1 2" key="1">
    <citation type="journal article" date="2017" name="Genome Biol. Evol.">
        <title>Phytophthora megakarya and P. palmivora, closely related causal agents of cacao black pod rot, underwent increases in genome sizes and gene numbers by different mechanisms.</title>
        <authorList>
            <person name="Ali S.S."/>
            <person name="Shao J."/>
            <person name="Lary D.J."/>
            <person name="Kronmiller B."/>
            <person name="Shen D."/>
            <person name="Strem M.D."/>
            <person name="Amoako-Attah I."/>
            <person name="Akrofi A.Y."/>
            <person name="Begoude B.A."/>
            <person name="Ten Hoopen G.M."/>
            <person name="Coulibaly K."/>
            <person name="Kebe B.I."/>
            <person name="Melnick R.L."/>
            <person name="Guiltinan M.J."/>
            <person name="Tyler B.M."/>
            <person name="Meinhardt L.W."/>
            <person name="Bailey B.A."/>
        </authorList>
    </citation>
    <scope>NUCLEOTIDE SEQUENCE [LARGE SCALE GENOMIC DNA]</scope>
    <source>
        <strain evidence="2">sbr112.9</strain>
    </source>
</reference>
<gene>
    <name evidence="1" type="ORF">PHPALM_14802</name>
</gene>
<organism evidence="1 2">
    <name type="scientific">Phytophthora palmivora</name>
    <dbReference type="NCBI Taxonomy" id="4796"/>
    <lineage>
        <taxon>Eukaryota</taxon>
        <taxon>Sar</taxon>
        <taxon>Stramenopiles</taxon>
        <taxon>Oomycota</taxon>
        <taxon>Peronosporomycetes</taxon>
        <taxon>Peronosporales</taxon>
        <taxon>Peronosporaceae</taxon>
        <taxon>Phytophthora</taxon>
    </lineage>
</organism>
<dbReference type="OrthoDB" id="120986at2759"/>
<evidence type="ECO:0000313" key="2">
    <source>
        <dbReference type="Proteomes" id="UP000237271"/>
    </source>
</evidence>
<sequence>MHRCLVEYQADNLLLDAFIEHPSTKRLLRQVQKMKGDIVAFLPSHKTIAAVVTDDAGHCGRARRLLAQRWPGIAFIRCFAHDINNLVKQVLKSIFRTTAREAATAVNTLNASYSKWLRLLQDVQKQEYDKTRAMIALCPNRQNSMQDCFTSSLRSKTALTILSCRYACSGGWPSSLRKPECREFWTSLAEAKRVYLISCFLLLPA</sequence>
<name>A0A2P4XTV9_9STRA</name>
<comment type="caution">
    <text evidence="1">The sequence shown here is derived from an EMBL/GenBank/DDBJ whole genome shotgun (WGS) entry which is preliminary data.</text>
</comment>